<feature type="non-terminal residue" evidence="1">
    <location>
        <position position="1"/>
    </location>
</feature>
<keyword evidence="3" id="KW-1185">Reference proteome</keyword>
<dbReference type="EMBL" id="CAJOBI010155167">
    <property type="protein sequence ID" value="CAF4828325.1"/>
    <property type="molecule type" value="Genomic_DNA"/>
</dbReference>
<accession>A0A820LC35</accession>
<name>A0A820LC35_9BILA</name>
<evidence type="ECO:0000313" key="2">
    <source>
        <dbReference type="EMBL" id="CAF4828325.1"/>
    </source>
</evidence>
<dbReference type="AlphaFoldDB" id="A0A820LC35"/>
<sequence length="27" mass="2779">MLVSASATVDTIANKMSAVDIKSPSNK</sequence>
<evidence type="ECO:0000313" key="1">
    <source>
        <dbReference type="EMBL" id="CAF4353208.1"/>
    </source>
</evidence>
<dbReference type="Proteomes" id="UP000676336">
    <property type="component" value="Unassembled WGS sequence"/>
</dbReference>
<gene>
    <name evidence="1" type="ORF">OVN521_LOCUS32964</name>
    <name evidence="2" type="ORF">SMN809_LOCUS48357</name>
</gene>
<proteinExistence type="predicted"/>
<dbReference type="Proteomes" id="UP000663866">
    <property type="component" value="Unassembled WGS sequence"/>
</dbReference>
<organism evidence="1 3">
    <name type="scientific">Rotaria magnacalcarata</name>
    <dbReference type="NCBI Taxonomy" id="392030"/>
    <lineage>
        <taxon>Eukaryota</taxon>
        <taxon>Metazoa</taxon>
        <taxon>Spiralia</taxon>
        <taxon>Gnathifera</taxon>
        <taxon>Rotifera</taxon>
        <taxon>Eurotatoria</taxon>
        <taxon>Bdelloidea</taxon>
        <taxon>Philodinida</taxon>
        <taxon>Philodinidae</taxon>
        <taxon>Rotaria</taxon>
    </lineage>
</organism>
<reference evidence="1" key="1">
    <citation type="submission" date="2021-02" db="EMBL/GenBank/DDBJ databases">
        <authorList>
            <person name="Nowell W R."/>
        </authorList>
    </citation>
    <scope>NUCLEOTIDE SEQUENCE</scope>
</reference>
<protein>
    <submittedName>
        <fullName evidence="1">Uncharacterized protein</fullName>
    </submittedName>
</protein>
<evidence type="ECO:0000313" key="3">
    <source>
        <dbReference type="Proteomes" id="UP000663866"/>
    </source>
</evidence>
<comment type="caution">
    <text evidence="1">The sequence shown here is derived from an EMBL/GenBank/DDBJ whole genome shotgun (WGS) entry which is preliminary data.</text>
</comment>
<dbReference type="EMBL" id="CAJOBG010029833">
    <property type="protein sequence ID" value="CAF4353208.1"/>
    <property type="molecule type" value="Genomic_DNA"/>
</dbReference>